<sequence>MLCYWGAQVREGFGLLQPDKVKHGKCGIRSMYPKSVEDMSAGRSFVGFIRDGKVSVLRLRDEGNNHDGKLKQLQLKKNDRIRSIVCGGAGAVLLANGGRVLIMDKSTMCRPLKGLENRQVIQIACGDQHSMALTKEGQLFVWGENSHGQLGLGKEELITLSPQPLKSMCGIPLAQISAGGDHSFVLSLSGVVFGWGKNSAGQLGLGDTTDRHVPTVVNSLNRKKTVSISCGGEHTATLSKGGTVFTFGSGGSGQLGHNSCKDEHHPRVVAELWGSKVSQELGNDSKLNPSRGILTFDDRMIDRWVSGSDSWKVIKKDINTVFSSAASLSGSFLKTSCDEHYQTSVEHCGLDFDLVKTSFAKLSNNERLISEGVKVVQQKLLPSLNPNPTGVESLRLYLLLPELISGLQEQQRTELTGALASKILDLSPDAHKVLETYWSKLPDDWLKNLVDLFQKVSAMLIGRIAVEKLNLDIATHLPKCVRILQMVYKVCCSAHRDITKSDFIIHEVNGLLDVLQTTNEDVNNNWQWFNLSGHINALMAQQSYYDVSTKDFWPYLICMHISDQGCLELTLRRTALLEDCFCQLRTVSQQHLRGFRLSVFYTEDMRRTDVNKRDFFLNVFQELCAPESQLLMYNDNKTLSWFPTQPSVEKEKYFLFGTLCGLAFNNNSVVNLPFPLALFKKLRNVKPSLEDLIEFSPVLGKSLRYILDYSDDVEEMELNFTISWDGTEVELDPAEPGKNVTNYNRIEFVDKYVDYILNKSVEEVFEEFKRGFFKACHRYLVEMFEPEELRGVLVGNEEYDWGILKQPDKVKHGKCDIRSVCPKSAVQDMSAGRNFVGFIRDGKVSVLRLRGEGRNYDGKLKQLQLKKNDRIRSIVCGGAGAVLLADGGRVLIMDKSTVCRPLKGLENRQVIQITCGDQHSMALTKDGQLFVWGENSHGQLGLKKEHPGSPSAQQVKSLCGIPLAQISAGGDHSFVLSLSGVVFGWGKNSAGQLGLGDTTDRHVPTVVNSLNRKKTVSISCGGEHTATLSKGGTVFTFGLGGSGQLGHNSFKDEHHPRVVAELWGSKVSQVTCGRNINKVFSSAASLNGGFLKTSCDEHYQTSEEHCGLNFDLVKTSFANLSENERLISEVVKVVYQTLLLSLNPNPAGVESLRLYLLLPELISGLQERKKTELTGALASKILDLSPDALKVLETYWSKLPDDWLKNLVDLFQKVSAMLIGRIAVENLNRDIATHLPKCVWILQIVYQVCYSAHRDITKSDFIIHEVNGLLDVLQTINEDMNNWQFNLPAQIKALKKQQSYYDVSTKDFWPYLICMHISDQLILRRTALLEDCFCQLRTATQQYLGGDLLSVFYTEDMRRTAVNKKDFFLNVFKELCAPESQLFMYNDNNTLSWFPTKPSVEKEKYFLFGTLCGLAFNNNSVVNLPFPLALFKKLLNVKPSLEDLIEFSPVLGKSLRYILDYSDDVEEMDMNFMVCLFGSCVIMCSNVAFKDIGSQTEFVDKYVDYILNKSVEEVFEEFKRGFFNSCDRCLVEMFEPEELRGVLVGNEEYDWDILKQNTTYEGLFYAEHPTIVSFWEVFDELTSNEKKAFLWFEKVPILGMSAVKMRVRPLFNSTQDHLPEALTCHALLGLPIYQSKKTLRAKVIEAINHKRGFWEE</sequence>
<dbReference type="PANTHER" id="PTHR45622:SF73">
    <property type="entry name" value="E3 UBIQUITIN-PROTEIN LIGASE HERC4-LIKE ISOFORM X1-RELATED"/>
    <property type="match status" value="1"/>
</dbReference>
<feature type="domain" description="HECT" evidence="6">
    <location>
        <begin position="1365"/>
        <end position="1656"/>
    </location>
</feature>
<feature type="active site" description="Glycyl thioester intermediate" evidence="4">
    <location>
        <position position="1624"/>
    </location>
</feature>
<evidence type="ECO:0000313" key="7">
    <source>
        <dbReference type="EMBL" id="ROL46519.1"/>
    </source>
</evidence>
<feature type="repeat" description="RCC1" evidence="5">
    <location>
        <begin position="980"/>
        <end position="1031"/>
    </location>
</feature>
<feature type="repeat" description="RCC1" evidence="5">
    <location>
        <begin position="137"/>
        <end position="189"/>
    </location>
</feature>
<dbReference type="Proteomes" id="UP000281406">
    <property type="component" value="Unassembled WGS sequence"/>
</dbReference>
<dbReference type="InterPro" id="IPR051709">
    <property type="entry name" value="Ub-ligase/GTPase-reg"/>
</dbReference>
<dbReference type="GO" id="GO:0006511">
    <property type="term" value="P:ubiquitin-dependent protein catabolic process"/>
    <property type="evidence" value="ECO:0007669"/>
    <property type="project" value="TreeGrafter"/>
</dbReference>
<feature type="domain" description="HECT" evidence="6">
    <location>
        <begin position="613"/>
        <end position="813"/>
    </location>
</feature>
<dbReference type="SMART" id="SM00119">
    <property type="entry name" value="HECTc"/>
    <property type="match status" value="1"/>
</dbReference>
<dbReference type="PRINTS" id="PR00633">
    <property type="entry name" value="RCCNDNSATION"/>
</dbReference>
<comment type="caution">
    <text evidence="4">Lacks conserved residue(s) required for the propagation of feature annotation.</text>
</comment>
<reference evidence="7 8" key="1">
    <citation type="submission" date="2018-10" db="EMBL/GenBank/DDBJ databases">
        <title>Genome assembly for a Yunnan-Guizhou Plateau 3E fish, Anabarilius grahami (Regan), and its evolutionary and genetic applications.</title>
        <authorList>
            <person name="Jiang W."/>
        </authorList>
    </citation>
    <scope>NUCLEOTIDE SEQUENCE [LARGE SCALE GENOMIC DNA]</scope>
    <source>
        <strain evidence="7">AG-KIZ</strain>
        <tissue evidence="7">Muscle</tissue>
    </source>
</reference>
<dbReference type="EMBL" id="RJVU01037554">
    <property type="protein sequence ID" value="ROL46519.1"/>
    <property type="molecule type" value="Genomic_DNA"/>
</dbReference>
<evidence type="ECO:0000256" key="3">
    <source>
        <dbReference type="ARBA" id="ARBA00022786"/>
    </source>
</evidence>
<dbReference type="InterPro" id="IPR035983">
    <property type="entry name" value="Hect_E3_ubiquitin_ligase"/>
</dbReference>
<dbReference type="Gene3D" id="3.90.1750.10">
    <property type="entry name" value="Hect, E3 ligase catalytic domains"/>
    <property type="match status" value="2"/>
</dbReference>
<dbReference type="SUPFAM" id="SSF56204">
    <property type="entry name" value="Hect, E3 ligase catalytic domain"/>
    <property type="match status" value="2"/>
</dbReference>
<dbReference type="Pfam" id="PF25390">
    <property type="entry name" value="WD40_RLD"/>
    <property type="match status" value="2"/>
</dbReference>
<dbReference type="SUPFAM" id="SSF50985">
    <property type="entry name" value="RCC1/BLIP-II"/>
    <property type="match status" value="2"/>
</dbReference>
<dbReference type="PROSITE" id="PS50012">
    <property type="entry name" value="RCC1_3"/>
    <property type="match status" value="7"/>
</dbReference>
<dbReference type="Gene3D" id="3.30.2160.10">
    <property type="entry name" value="Hect, E3 ligase catalytic domain"/>
    <property type="match status" value="2"/>
</dbReference>
<accession>A0A3N0YJW6</accession>
<feature type="repeat" description="RCC1" evidence="5">
    <location>
        <begin position="242"/>
        <end position="292"/>
    </location>
</feature>
<protein>
    <submittedName>
        <fullName evidence="7">E3 ISG15--protein ligase HERC5</fullName>
    </submittedName>
</protein>
<dbReference type="InterPro" id="IPR009091">
    <property type="entry name" value="RCC1/BLIP-II"/>
</dbReference>
<dbReference type="Pfam" id="PF00632">
    <property type="entry name" value="HECT"/>
    <property type="match status" value="2"/>
</dbReference>
<keyword evidence="3 4" id="KW-0833">Ubl conjugation pathway</keyword>
<evidence type="ECO:0000313" key="8">
    <source>
        <dbReference type="Proteomes" id="UP000281406"/>
    </source>
</evidence>
<dbReference type="FunFam" id="3.30.2410.10:FF:000003">
    <property type="entry name" value="probable E3 ubiquitin-protein ligase HERC4 isoform X1"/>
    <property type="match status" value="1"/>
</dbReference>
<dbReference type="PANTHER" id="PTHR45622">
    <property type="entry name" value="UBIQUITIN-PROTEIN LIGASE E3A-RELATED"/>
    <property type="match status" value="1"/>
</dbReference>
<evidence type="ECO:0000256" key="4">
    <source>
        <dbReference type="PROSITE-ProRule" id="PRU00104"/>
    </source>
</evidence>
<dbReference type="GO" id="GO:0016874">
    <property type="term" value="F:ligase activity"/>
    <property type="evidence" value="ECO:0007669"/>
    <property type="project" value="UniProtKB-KW"/>
</dbReference>
<dbReference type="GO" id="GO:0016567">
    <property type="term" value="P:protein ubiquitination"/>
    <property type="evidence" value="ECO:0007669"/>
    <property type="project" value="TreeGrafter"/>
</dbReference>
<feature type="repeat" description="RCC1" evidence="5">
    <location>
        <begin position="82"/>
        <end position="136"/>
    </location>
</feature>
<feature type="repeat" description="RCC1" evidence="5">
    <location>
        <begin position="190"/>
        <end position="241"/>
    </location>
</feature>
<keyword evidence="2" id="KW-0677">Repeat</keyword>
<evidence type="ECO:0000256" key="1">
    <source>
        <dbReference type="ARBA" id="ARBA00022679"/>
    </source>
</evidence>
<dbReference type="GO" id="GO:0061630">
    <property type="term" value="F:ubiquitin protein ligase activity"/>
    <property type="evidence" value="ECO:0007669"/>
    <property type="project" value="TreeGrafter"/>
</dbReference>
<gene>
    <name evidence="7" type="ORF">DPX16_21703</name>
</gene>
<keyword evidence="7" id="KW-0436">Ligase</keyword>
<dbReference type="GO" id="GO:0005737">
    <property type="term" value="C:cytoplasm"/>
    <property type="evidence" value="ECO:0007669"/>
    <property type="project" value="TreeGrafter"/>
</dbReference>
<dbReference type="InterPro" id="IPR000408">
    <property type="entry name" value="Reg_chr_condens"/>
</dbReference>
<feature type="repeat" description="RCC1" evidence="5">
    <location>
        <begin position="927"/>
        <end position="979"/>
    </location>
</feature>
<proteinExistence type="predicted"/>
<dbReference type="Gene3D" id="3.30.2410.10">
    <property type="entry name" value="Hect, E3 ligase catalytic domain"/>
    <property type="match status" value="1"/>
</dbReference>
<dbReference type="PROSITE" id="PS50237">
    <property type="entry name" value="HECT"/>
    <property type="match status" value="2"/>
</dbReference>
<comment type="caution">
    <text evidence="7">The sequence shown here is derived from an EMBL/GenBank/DDBJ whole genome shotgun (WGS) entry which is preliminary data.</text>
</comment>
<feature type="repeat" description="RCC1" evidence="5">
    <location>
        <begin position="1032"/>
        <end position="1083"/>
    </location>
</feature>
<organism evidence="7 8">
    <name type="scientific">Anabarilius grahami</name>
    <name type="common">Kanglang fish</name>
    <name type="synonym">Barilius grahami</name>
    <dbReference type="NCBI Taxonomy" id="495550"/>
    <lineage>
        <taxon>Eukaryota</taxon>
        <taxon>Metazoa</taxon>
        <taxon>Chordata</taxon>
        <taxon>Craniata</taxon>
        <taxon>Vertebrata</taxon>
        <taxon>Euteleostomi</taxon>
        <taxon>Actinopterygii</taxon>
        <taxon>Neopterygii</taxon>
        <taxon>Teleostei</taxon>
        <taxon>Ostariophysi</taxon>
        <taxon>Cypriniformes</taxon>
        <taxon>Xenocyprididae</taxon>
        <taxon>Xenocypridinae</taxon>
        <taxon>Xenocypridinae incertae sedis</taxon>
        <taxon>Anabarilius</taxon>
    </lineage>
</organism>
<dbReference type="InterPro" id="IPR058923">
    <property type="entry name" value="RCC1-like_dom"/>
</dbReference>
<evidence type="ECO:0000256" key="5">
    <source>
        <dbReference type="PROSITE-ProRule" id="PRU00235"/>
    </source>
</evidence>
<evidence type="ECO:0000256" key="2">
    <source>
        <dbReference type="ARBA" id="ARBA00022737"/>
    </source>
</evidence>
<dbReference type="OrthoDB" id="5981550at2759"/>
<dbReference type="PROSITE" id="PS00626">
    <property type="entry name" value="RCC1_2"/>
    <property type="match status" value="6"/>
</dbReference>
<dbReference type="InterPro" id="IPR000569">
    <property type="entry name" value="HECT_dom"/>
</dbReference>
<keyword evidence="1" id="KW-0808">Transferase</keyword>
<name>A0A3N0YJW6_ANAGA</name>
<dbReference type="Gene3D" id="2.130.10.30">
    <property type="entry name" value="Regulator of chromosome condensation 1/beta-lactamase-inhibitor protein II"/>
    <property type="match status" value="2"/>
</dbReference>
<evidence type="ECO:0000259" key="6">
    <source>
        <dbReference type="PROSITE" id="PS50237"/>
    </source>
</evidence>
<keyword evidence="8" id="KW-1185">Reference proteome</keyword>